<reference evidence="2" key="1">
    <citation type="submission" date="2023-05" db="EMBL/GenBank/DDBJ databases">
        <title>Sedimentitalea sp. nov. JM2-8.</title>
        <authorList>
            <person name="Huang J."/>
        </authorList>
    </citation>
    <scope>NUCLEOTIDE SEQUENCE [LARGE SCALE GENOMIC DNA]</scope>
    <source>
        <strain evidence="2">KHS03</strain>
    </source>
</reference>
<protein>
    <submittedName>
        <fullName evidence="1">Uncharacterized protein</fullName>
    </submittedName>
</protein>
<evidence type="ECO:0000313" key="1">
    <source>
        <dbReference type="EMBL" id="MDU9004450.1"/>
    </source>
</evidence>
<comment type="caution">
    <text evidence="1">The sequence shown here is derived from an EMBL/GenBank/DDBJ whole genome shotgun (WGS) entry which is preliminary data.</text>
</comment>
<sequence>MADKLTPEELSKDKFFGQLSDISAEMVEEHGKDFAMGALIMAAQWLARGQDGPQQQMEH</sequence>
<proteinExistence type="predicted"/>
<dbReference type="Proteomes" id="UP001255416">
    <property type="component" value="Unassembled WGS sequence"/>
</dbReference>
<name>A0ABU3VEL1_9RHOB</name>
<accession>A0ABU3VEL1</accession>
<keyword evidence="2" id="KW-1185">Reference proteome</keyword>
<evidence type="ECO:0000313" key="2">
    <source>
        <dbReference type="Proteomes" id="UP001255416"/>
    </source>
</evidence>
<gene>
    <name evidence="1" type="ORF">QO231_11365</name>
</gene>
<dbReference type="EMBL" id="JASMWN010000007">
    <property type="protein sequence ID" value="MDU9004450.1"/>
    <property type="molecule type" value="Genomic_DNA"/>
</dbReference>
<organism evidence="1 2">
    <name type="scientific">Sedimentitalea todarodis</name>
    <dbReference type="NCBI Taxonomy" id="1631240"/>
    <lineage>
        <taxon>Bacteria</taxon>
        <taxon>Pseudomonadati</taxon>
        <taxon>Pseudomonadota</taxon>
        <taxon>Alphaproteobacteria</taxon>
        <taxon>Rhodobacterales</taxon>
        <taxon>Paracoccaceae</taxon>
        <taxon>Sedimentitalea</taxon>
    </lineage>
</organism>
<dbReference type="RefSeq" id="WP_316776174.1">
    <property type="nucleotide sequence ID" value="NZ_JASMWN010000007.1"/>
</dbReference>